<accession>A0A1H1H588</accession>
<dbReference type="RefSeq" id="WP_207550017.1">
    <property type="nucleotide sequence ID" value="NZ_FNKK01000002.1"/>
</dbReference>
<dbReference type="AlphaFoldDB" id="A0A1H1H588"/>
<organism evidence="5 6">
    <name type="scientific">Thermostaphylospora chromogena</name>
    <dbReference type="NCBI Taxonomy" id="35622"/>
    <lineage>
        <taxon>Bacteria</taxon>
        <taxon>Bacillati</taxon>
        <taxon>Actinomycetota</taxon>
        <taxon>Actinomycetes</taxon>
        <taxon>Streptosporangiales</taxon>
        <taxon>Thermomonosporaceae</taxon>
        <taxon>Thermostaphylospora</taxon>
    </lineage>
</organism>
<dbReference type="SUPFAM" id="SSF101478">
    <property type="entry name" value="ADP-ribosylglycohydrolase"/>
    <property type="match status" value="1"/>
</dbReference>
<feature type="binding site" evidence="3">
    <location>
        <position position="57"/>
    </location>
    <ligand>
        <name>Mg(2+)</name>
        <dbReference type="ChEBI" id="CHEBI:18420"/>
        <label>1</label>
    </ligand>
</feature>
<dbReference type="GO" id="GO:0016787">
    <property type="term" value="F:hydrolase activity"/>
    <property type="evidence" value="ECO:0007669"/>
    <property type="project" value="UniProtKB-KW"/>
</dbReference>
<feature type="binding site" evidence="3">
    <location>
        <position position="56"/>
    </location>
    <ligand>
        <name>Mg(2+)</name>
        <dbReference type="ChEBI" id="CHEBI:18420"/>
        <label>1</label>
    </ligand>
</feature>
<dbReference type="PANTHER" id="PTHR16222:SF24">
    <property type="entry name" value="ADP-RIBOSYLHYDROLASE ARH3"/>
    <property type="match status" value="1"/>
</dbReference>
<dbReference type="PANTHER" id="PTHR16222">
    <property type="entry name" value="ADP-RIBOSYLGLYCOHYDROLASE"/>
    <property type="match status" value="1"/>
</dbReference>
<dbReference type="InterPro" id="IPR036705">
    <property type="entry name" value="Ribosyl_crysJ1_sf"/>
</dbReference>
<keyword evidence="3" id="KW-0479">Metal-binding</keyword>
<evidence type="ECO:0000256" key="3">
    <source>
        <dbReference type="PIRSR" id="PIRSR605502-1"/>
    </source>
</evidence>
<evidence type="ECO:0000256" key="1">
    <source>
        <dbReference type="ARBA" id="ARBA00010702"/>
    </source>
</evidence>
<keyword evidence="2 5" id="KW-0378">Hydrolase</keyword>
<feature type="region of interest" description="Disordered" evidence="4">
    <location>
        <begin position="36"/>
        <end position="58"/>
    </location>
</feature>
<keyword evidence="6" id="KW-1185">Reference proteome</keyword>
<comment type="cofactor">
    <cofactor evidence="3">
        <name>Mg(2+)</name>
        <dbReference type="ChEBI" id="CHEBI:18420"/>
    </cofactor>
    <text evidence="3">Binds 2 magnesium ions per subunit.</text>
</comment>
<protein>
    <submittedName>
        <fullName evidence="5">ADP-ribosylglycohydrolase</fullName>
    </submittedName>
</protein>
<evidence type="ECO:0000313" key="5">
    <source>
        <dbReference type="EMBL" id="SDR20652.1"/>
    </source>
</evidence>
<dbReference type="Proteomes" id="UP000217103">
    <property type="component" value="Unassembled WGS sequence"/>
</dbReference>
<keyword evidence="3" id="KW-0460">Magnesium</keyword>
<dbReference type="GO" id="GO:0046872">
    <property type="term" value="F:metal ion binding"/>
    <property type="evidence" value="ECO:0007669"/>
    <property type="project" value="UniProtKB-KW"/>
</dbReference>
<evidence type="ECO:0000256" key="2">
    <source>
        <dbReference type="ARBA" id="ARBA00022801"/>
    </source>
</evidence>
<proteinExistence type="inferred from homology"/>
<dbReference type="STRING" id="35622.SAMN04489764_4074"/>
<feature type="binding site" evidence="3">
    <location>
        <position position="252"/>
    </location>
    <ligand>
        <name>Mg(2+)</name>
        <dbReference type="ChEBI" id="CHEBI:18420"/>
        <label>1</label>
    </ligand>
</feature>
<dbReference type="EMBL" id="FNKK01000002">
    <property type="protein sequence ID" value="SDR20652.1"/>
    <property type="molecule type" value="Genomic_DNA"/>
</dbReference>
<dbReference type="Gene3D" id="1.10.4080.10">
    <property type="entry name" value="ADP-ribosylation/Crystallin J1"/>
    <property type="match status" value="1"/>
</dbReference>
<evidence type="ECO:0000313" key="6">
    <source>
        <dbReference type="Proteomes" id="UP000217103"/>
    </source>
</evidence>
<gene>
    <name evidence="5" type="ORF">SAMN04489764_4074</name>
</gene>
<feature type="binding site" evidence="3">
    <location>
        <position position="58"/>
    </location>
    <ligand>
        <name>Mg(2+)</name>
        <dbReference type="ChEBI" id="CHEBI:18420"/>
        <label>1</label>
    </ligand>
</feature>
<dbReference type="InterPro" id="IPR050792">
    <property type="entry name" value="ADP-ribosylglycohydrolase"/>
</dbReference>
<feature type="binding site" evidence="3">
    <location>
        <position position="253"/>
    </location>
    <ligand>
        <name>Mg(2+)</name>
        <dbReference type="ChEBI" id="CHEBI:18420"/>
        <label>1</label>
    </ligand>
</feature>
<feature type="binding site" evidence="3">
    <location>
        <position position="250"/>
    </location>
    <ligand>
        <name>Mg(2+)</name>
        <dbReference type="ChEBI" id="CHEBI:18420"/>
        <label>1</label>
    </ligand>
</feature>
<dbReference type="InterPro" id="IPR005502">
    <property type="entry name" value="Ribosyl_crysJ1"/>
</dbReference>
<comment type="similarity">
    <text evidence="1">Belongs to the ADP-ribosylglycohydrolase family.</text>
</comment>
<name>A0A1H1H588_9ACTN</name>
<sequence length="303" mass="30537">MTPRHPEHDRIRAGLTAFACGDALGVPWEGRSPAEIDPAALDGLPHRRSWPPGATSDDTEQLVLVAENLIASGGTGDPRAFLDALAAALPAMRGAGPTTRAAVDRFVRTGAVQADGGCTNGAVMRVLPIGWITPPDAAGRRRALVAALTRTTHAAPAALAAANAVAAMGAHAVAGRAGEDLVAAAVEEVDTAGVGPAGDPVRLAAAGGWEPPAGGVGLDAMETAAAVVHLVRLHEDPARAMRHAVLLGGDTDTVAAITGGVLGGRRAGPRIPWADRVALPAALDALAAGLWELRRRSSASATP</sequence>
<reference evidence="5 6" key="1">
    <citation type="submission" date="2016-10" db="EMBL/GenBank/DDBJ databases">
        <authorList>
            <person name="de Groot N.N."/>
        </authorList>
    </citation>
    <scope>NUCLEOTIDE SEQUENCE [LARGE SCALE GENOMIC DNA]</scope>
    <source>
        <strain evidence="5 6">DSM 43794</strain>
    </source>
</reference>
<dbReference type="Pfam" id="PF03747">
    <property type="entry name" value="ADP_ribosyl_GH"/>
    <property type="match status" value="1"/>
</dbReference>
<evidence type="ECO:0000256" key="4">
    <source>
        <dbReference type="SAM" id="MobiDB-lite"/>
    </source>
</evidence>